<evidence type="ECO:0000256" key="2">
    <source>
        <dbReference type="RuleBase" id="RU004914"/>
    </source>
</evidence>
<comment type="caution">
    <text evidence="6">The sequence shown here is derived from an EMBL/GenBank/DDBJ whole genome shotgun (WGS) entry which is preliminary data.</text>
</comment>
<dbReference type="Proteomes" id="UP000075714">
    <property type="component" value="Unassembled WGS sequence"/>
</dbReference>
<feature type="compositionally biased region" description="Basic and acidic residues" evidence="4">
    <location>
        <begin position="191"/>
        <end position="202"/>
    </location>
</feature>
<protein>
    <recommendedName>
        <fullName evidence="2">Protein DETOXIFICATION</fullName>
    </recommendedName>
    <alternativeName>
        <fullName evidence="2">Multidrug and toxic compound extrusion protein</fullName>
    </alternativeName>
</protein>
<dbReference type="OrthoDB" id="2126698at2759"/>
<dbReference type="EMBL" id="LSYV01000044">
    <property type="protein sequence ID" value="KXZ46433.1"/>
    <property type="molecule type" value="Genomic_DNA"/>
</dbReference>
<sequence length="715" mass="74551">MWFFLLGFATALETLGSHAYGAGNHRALVTCCVTAAVLTTLLVFPIALGMALGELAGRSLFGQDEHTAALMGRFCDGLIPGMWPLMWGIVLTKYLQVQNVMLAPSLVAVATFFINIGANAVLVSALGFSGAPLATTLSRWAQFLLMVGVTAHHERRRRREAGEGQPEALGMGPGMGTGMGQLELGLPTRGGAREGLEWDADARMGLGAGPPRARPSGSGSRKGTAGAGPRPMEEEDGVAPAEQRLLLDEAPASDELVWRPESGGLSAAGGSDDGHHMHHRSHQPHYQERELQPQDRYQAGAAVMGAGGGAGAGAASSSSSFWQEALEECREAVRPAALWRFLRLGIPGGLSLSFEAGCFDFATALAGRLGPVNTAAHAATLSVVTLTYLACPFALATAGAIRVGNLLGSGQPDAAQRAGILAVILSGTFMALMAIILLSCRHVLGYMFSTDPRVVRVIAHLALFAAIFQVSDGVMGASQGVLRGCGHQHLTAIFNFTGFWICGVLLGYLLCFKAGMGLDGLWLGICSGDTVTAVLNMVAMCRIRWQHEAHKAVARLKAQAEQAEEERSILAGDERSAAAAAGTDGDLGSSAIPPPVGGGGRSFAGGLKRIWSERRVAQAAVQARQQRQSLPQAGGVAAGQLLRSLSSFFRRGGRDGGDGALRQGSSWQWVEEGGESERLASAGGGGLSVSSTCDGAKTREEPGGAGRGREMELLP</sequence>
<feature type="transmembrane region" description="Helical" evidence="2">
    <location>
        <begin position="490"/>
        <end position="509"/>
    </location>
</feature>
<proteinExistence type="inferred from homology"/>
<accession>A0A150G9J2</accession>
<evidence type="ECO:0000313" key="6">
    <source>
        <dbReference type="EMBL" id="KXZ46433.1"/>
    </source>
</evidence>
<reference evidence="7" key="1">
    <citation type="journal article" date="2016" name="Nat. Commun.">
        <title>The Gonium pectorale genome demonstrates co-option of cell cycle regulation during the evolution of multicellularity.</title>
        <authorList>
            <person name="Hanschen E.R."/>
            <person name="Marriage T.N."/>
            <person name="Ferris P.J."/>
            <person name="Hamaji T."/>
            <person name="Toyoda A."/>
            <person name="Fujiyama A."/>
            <person name="Neme R."/>
            <person name="Noguchi H."/>
            <person name="Minakuchi Y."/>
            <person name="Suzuki M."/>
            <person name="Kawai-Toyooka H."/>
            <person name="Smith D.R."/>
            <person name="Sparks H."/>
            <person name="Anderson J."/>
            <person name="Bakaric R."/>
            <person name="Luria V."/>
            <person name="Karger A."/>
            <person name="Kirschner M.W."/>
            <person name="Durand P.M."/>
            <person name="Michod R.E."/>
            <person name="Nozaki H."/>
            <person name="Olson B.J."/>
        </authorList>
    </citation>
    <scope>NUCLEOTIDE SEQUENCE [LARGE SCALE GENOMIC DNA]</scope>
    <source>
        <strain evidence="7">NIES-2863</strain>
    </source>
</reference>
<feature type="region of interest" description="Disordered" evidence="4">
    <location>
        <begin position="154"/>
        <end position="240"/>
    </location>
</feature>
<comment type="caution">
    <text evidence="2">Lacks conserved residue(s) required for the propagation of feature annotation.</text>
</comment>
<keyword evidence="2" id="KW-1133">Transmembrane helix</keyword>
<feature type="region of interest" description="Disordered" evidence="4">
    <location>
        <begin position="671"/>
        <end position="715"/>
    </location>
</feature>
<dbReference type="AlphaFoldDB" id="A0A150G9J2"/>
<feature type="transmembrane region" description="Helical" evidence="2">
    <location>
        <begin position="418"/>
        <end position="438"/>
    </location>
</feature>
<evidence type="ECO:0000313" key="7">
    <source>
        <dbReference type="Proteomes" id="UP000075714"/>
    </source>
</evidence>
<dbReference type="STRING" id="33097.A0A150G9J2"/>
<dbReference type="Pfam" id="PF01554">
    <property type="entry name" value="MatE"/>
    <property type="match status" value="2"/>
</dbReference>
<keyword evidence="7" id="KW-1185">Reference proteome</keyword>
<name>A0A150G9J2_GONPE</name>
<organism evidence="6 7">
    <name type="scientific">Gonium pectorale</name>
    <name type="common">Green alga</name>
    <dbReference type="NCBI Taxonomy" id="33097"/>
    <lineage>
        <taxon>Eukaryota</taxon>
        <taxon>Viridiplantae</taxon>
        <taxon>Chlorophyta</taxon>
        <taxon>core chlorophytes</taxon>
        <taxon>Chlorophyceae</taxon>
        <taxon>CS clade</taxon>
        <taxon>Chlamydomonadales</taxon>
        <taxon>Volvocaceae</taxon>
        <taxon>Gonium</taxon>
    </lineage>
</organism>
<feature type="region of interest" description="Disordered" evidence="4">
    <location>
        <begin position="253"/>
        <end position="290"/>
    </location>
</feature>
<evidence type="ECO:0000256" key="3">
    <source>
        <dbReference type="SAM" id="Coils"/>
    </source>
</evidence>
<keyword evidence="2" id="KW-0812">Transmembrane</keyword>
<evidence type="ECO:0000256" key="5">
    <source>
        <dbReference type="SAM" id="SignalP"/>
    </source>
</evidence>
<dbReference type="InterPro" id="IPR002528">
    <property type="entry name" value="MATE_fam"/>
</dbReference>
<evidence type="ECO:0000256" key="4">
    <source>
        <dbReference type="SAM" id="MobiDB-lite"/>
    </source>
</evidence>
<feature type="transmembrane region" description="Helical" evidence="2">
    <location>
        <begin position="26"/>
        <end position="52"/>
    </location>
</feature>
<keyword evidence="3" id="KW-0175">Coiled coil</keyword>
<feature type="transmembrane region" description="Helical" evidence="2">
    <location>
        <begin position="458"/>
        <end position="478"/>
    </location>
</feature>
<feature type="compositionally biased region" description="Low complexity" evidence="4">
    <location>
        <begin position="580"/>
        <end position="591"/>
    </location>
</feature>
<feature type="signal peptide" evidence="5">
    <location>
        <begin position="1"/>
        <end position="19"/>
    </location>
</feature>
<feature type="compositionally biased region" description="Basic and acidic residues" evidence="4">
    <location>
        <begin position="696"/>
        <end position="715"/>
    </location>
</feature>
<feature type="chain" id="PRO_5007561910" description="Protein DETOXIFICATION" evidence="5">
    <location>
        <begin position="20"/>
        <end position="715"/>
    </location>
</feature>
<dbReference type="GO" id="GO:0015297">
    <property type="term" value="F:antiporter activity"/>
    <property type="evidence" value="ECO:0007669"/>
    <property type="project" value="InterPro"/>
</dbReference>
<feature type="coiled-coil region" evidence="3">
    <location>
        <begin position="546"/>
        <end position="573"/>
    </location>
</feature>
<comment type="similarity">
    <text evidence="1 2">Belongs to the multi antimicrobial extrusion (MATE) (TC 2.A.66.1) family.</text>
</comment>
<feature type="region of interest" description="Disordered" evidence="4">
    <location>
        <begin position="580"/>
        <end position="600"/>
    </location>
</feature>
<dbReference type="GO" id="GO:0016020">
    <property type="term" value="C:membrane"/>
    <property type="evidence" value="ECO:0007669"/>
    <property type="project" value="InterPro"/>
</dbReference>
<keyword evidence="5" id="KW-0732">Signal</keyword>
<dbReference type="PANTHER" id="PTHR11206">
    <property type="entry name" value="MULTIDRUG RESISTANCE PROTEIN"/>
    <property type="match status" value="1"/>
</dbReference>
<feature type="transmembrane region" description="Helical" evidence="2">
    <location>
        <begin position="100"/>
        <end position="122"/>
    </location>
</feature>
<dbReference type="GO" id="GO:0042910">
    <property type="term" value="F:xenobiotic transmembrane transporter activity"/>
    <property type="evidence" value="ECO:0007669"/>
    <property type="project" value="InterPro"/>
</dbReference>
<evidence type="ECO:0000256" key="1">
    <source>
        <dbReference type="ARBA" id="ARBA00010199"/>
    </source>
</evidence>
<keyword evidence="2" id="KW-0472">Membrane</keyword>
<gene>
    <name evidence="6" type="ORF">GPECTOR_43g869</name>
</gene>